<evidence type="ECO:0000259" key="2">
    <source>
        <dbReference type="PROSITE" id="PS51352"/>
    </source>
</evidence>
<feature type="signal peptide" evidence="1">
    <location>
        <begin position="1"/>
        <end position="17"/>
    </location>
</feature>
<gene>
    <name evidence="3" type="ORF">IAC79_05710</name>
</gene>
<name>A0A9D1NNX5_9BACT</name>
<sequence>MRLLTLVAALAAAPLCALELSGLTPENRIAGPELSPESLDGKVVAIYDFGRLCPRCKAAFPKVAKLAESLAKEPRAVVLGSHVQGRDDAAVRAVLQAAGCPNLPTYQFLGVPGAPSAGHLLPTGYVIGHDGEVVWAGNTLEDFAAFEKAVKDAVKEAPKPIPGSLADGLKLRHHQDMARRLMVGQNIEGAVRQLRSRARRDGPAGEEARALLARCDAWAEETEAAVRANLEAHPSQALADGQALIRTLPSKTAALKPLLDPLAKDPQVKALAVSRLALANLRRSAAQNPGRAKSSAALQLRRLSSLTPQDDPDLQALRAEWQAFLDSLP</sequence>
<evidence type="ECO:0000256" key="1">
    <source>
        <dbReference type="SAM" id="SignalP"/>
    </source>
</evidence>
<comment type="caution">
    <text evidence="3">The sequence shown here is derived from an EMBL/GenBank/DDBJ whole genome shotgun (WGS) entry which is preliminary data.</text>
</comment>
<protein>
    <recommendedName>
        <fullName evidence="2">Thioredoxin domain-containing protein</fullName>
    </recommendedName>
</protein>
<dbReference type="InterPro" id="IPR013766">
    <property type="entry name" value="Thioredoxin_domain"/>
</dbReference>
<reference evidence="3" key="2">
    <citation type="journal article" date="2021" name="PeerJ">
        <title>Extensive microbial diversity within the chicken gut microbiome revealed by metagenomics and culture.</title>
        <authorList>
            <person name="Gilroy R."/>
            <person name="Ravi A."/>
            <person name="Getino M."/>
            <person name="Pursley I."/>
            <person name="Horton D.L."/>
            <person name="Alikhan N.F."/>
            <person name="Baker D."/>
            <person name="Gharbi K."/>
            <person name="Hall N."/>
            <person name="Watson M."/>
            <person name="Adriaenssens E.M."/>
            <person name="Foster-Nyarko E."/>
            <person name="Jarju S."/>
            <person name="Secka A."/>
            <person name="Antonio M."/>
            <person name="Oren A."/>
            <person name="Chaudhuri R.R."/>
            <person name="La Ragione R."/>
            <person name="Hildebrand F."/>
            <person name="Pallen M.J."/>
        </authorList>
    </citation>
    <scope>NUCLEOTIDE SEQUENCE</scope>
    <source>
        <strain evidence="3">35461</strain>
    </source>
</reference>
<keyword evidence="1" id="KW-0732">Signal</keyword>
<evidence type="ECO:0000313" key="4">
    <source>
        <dbReference type="Proteomes" id="UP000886845"/>
    </source>
</evidence>
<dbReference type="SUPFAM" id="SSF52833">
    <property type="entry name" value="Thioredoxin-like"/>
    <property type="match status" value="1"/>
</dbReference>
<feature type="domain" description="Thioredoxin" evidence="2">
    <location>
        <begin position="9"/>
        <end position="155"/>
    </location>
</feature>
<dbReference type="EMBL" id="DVOR01000183">
    <property type="protein sequence ID" value="HIV09588.1"/>
    <property type="molecule type" value="Genomic_DNA"/>
</dbReference>
<dbReference type="Proteomes" id="UP000886845">
    <property type="component" value="Unassembled WGS sequence"/>
</dbReference>
<organism evidence="3 4">
    <name type="scientific">Candidatus Spyradenecus faecavium</name>
    <dbReference type="NCBI Taxonomy" id="2840947"/>
    <lineage>
        <taxon>Bacteria</taxon>
        <taxon>Pseudomonadati</taxon>
        <taxon>Lentisphaerota</taxon>
        <taxon>Lentisphaeria</taxon>
        <taxon>Lentisphaerales</taxon>
        <taxon>Lentisphaeraceae</taxon>
        <taxon>Lentisphaeraceae incertae sedis</taxon>
        <taxon>Candidatus Spyradenecus</taxon>
    </lineage>
</organism>
<accession>A0A9D1NNX5</accession>
<dbReference type="PROSITE" id="PS51352">
    <property type="entry name" value="THIOREDOXIN_2"/>
    <property type="match status" value="1"/>
</dbReference>
<reference evidence="3" key="1">
    <citation type="submission" date="2020-10" db="EMBL/GenBank/DDBJ databases">
        <authorList>
            <person name="Gilroy R."/>
        </authorList>
    </citation>
    <scope>NUCLEOTIDE SEQUENCE</scope>
    <source>
        <strain evidence="3">35461</strain>
    </source>
</reference>
<evidence type="ECO:0000313" key="3">
    <source>
        <dbReference type="EMBL" id="HIV09588.1"/>
    </source>
</evidence>
<proteinExistence type="predicted"/>
<dbReference type="AlphaFoldDB" id="A0A9D1NNX5"/>
<dbReference type="Gene3D" id="3.40.30.10">
    <property type="entry name" value="Glutaredoxin"/>
    <property type="match status" value="1"/>
</dbReference>
<feature type="chain" id="PRO_5039482128" description="Thioredoxin domain-containing protein" evidence="1">
    <location>
        <begin position="18"/>
        <end position="329"/>
    </location>
</feature>
<dbReference type="InterPro" id="IPR036249">
    <property type="entry name" value="Thioredoxin-like_sf"/>
</dbReference>